<proteinExistence type="predicted"/>
<comment type="caution">
    <text evidence="7">The sequence shown here is derived from an EMBL/GenBank/DDBJ whole genome shotgun (WGS) entry which is preliminary data.</text>
</comment>
<evidence type="ECO:0000313" key="8">
    <source>
        <dbReference type="Proteomes" id="UP000078542"/>
    </source>
</evidence>
<protein>
    <recommendedName>
        <fullName evidence="6">THAP-type domain-containing protein</fullName>
    </recommendedName>
</protein>
<keyword evidence="8" id="KW-1185">Reference proteome</keyword>
<dbReference type="SUPFAM" id="SSF57716">
    <property type="entry name" value="Glucocorticoid receptor-like (DNA-binding domain)"/>
    <property type="match status" value="1"/>
</dbReference>
<dbReference type="Pfam" id="PF05485">
    <property type="entry name" value="THAP"/>
    <property type="match status" value="1"/>
</dbReference>
<name>A0A151K2Q8_9HYME</name>
<keyword evidence="1" id="KW-0479">Metal-binding</keyword>
<evidence type="ECO:0000256" key="2">
    <source>
        <dbReference type="ARBA" id="ARBA00022771"/>
    </source>
</evidence>
<evidence type="ECO:0000259" key="6">
    <source>
        <dbReference type="PROSITE" id="PS50950"/>
    </source>
</evidence>
<organism evidence="7 8">
    <name type="scientific">Cyphomyrmex costatus</name>
    <dbReference type="NCBI Taxonomy" id="456900"/>
    <lineage>
        <taxon>Eukaryota</taxon>
        <taxon>Metazoa</taxon>
        <taxon>Ecdysozoa</taxon>
        <taxon>Arthropoda</taxon>
        <taxon>Hexapoda</taxon>
        <taxon>Insecta</taxon>
        <taxon>Pterygota</taxon>
        <taxon>Neoptera</taxon>
        <taxon>Endopterygota</taxon>
        <taxon>Hymenoptera</taxon>
        <taxon>Apocrita</taxon>
        <taxon>Aculeata</taxon>
        <taxon>Formicoidea</taxon>
        <taxon>Formicidae</taxon>
        <taxon>Myrmicinae</taxon>
        <taxon>Cyphomyrmex</taxon>
    </lineage>
</organism>
<evidence type="ECO:0000256" key="1">
    <source>
        <dbReference type="ARBA" id="ARBA00022723"/>
    </source>
</evidence>
<feature type="non-terminal residue" evidence="7">
    <location>
        <position position="1"/>
    </location>
</feature>
<dbReference type="EMBL" id="LKEX01020193">
    <property type="protein sequence ID" value="KYN50303.1"/>
    <property type="molecule type" value="Genomic_DNA"/>
</dbReference>
<dbReference type="Proteomes" id="UP000078542">
    <property type="component" value="Unassembled WGS sequence"/>
</dbReference>
<dbReference type="GO" id="GO:0008270">
    <property type="term" value="F:zinc ion binding"/>
    <property type="evidence" value="ECO:0007669"/>
    <property type="project" value="UniProtKB-KW"/>
</dbReference>
<evidence type="ECO:0000313" key="7">
    <source>
        <dbReference type="EMBL" id="KYN50303.1"/>
    </source>
</evidence>
<dbReference type="PROSITE" id="PS50950">
    <property type="entry name" value="ZF_THAP"/>
    <property type="match status" value="1"/>
</dbReference>
<keyword evidence="3" id="KW-0862">Zinc</keyword>
<dbReference type="PANTHER" id="PTHR46927">
    <property type="entry name" value="AGAP005574-PA"/>
    <property type="match status" value="1"/>
</dbReference>
<dbReference type="PANTHER" id="PTHR46927:SF3">
    <property type="entry name" value="THAP-TYPE DOMAIN-CONTAINING PROTEIN"/>
    <property type="match status" value="1"/>
</dbReference>
<keyword evidence="4 5" id="KW-0238">DNA-binding</keyword>
<dbReference type="InterPro" id="IPR006612">
    <property type="entry name" value="THAP_Znf"/>
</dbReference>
<reference evidence="7 8" key="1">
    <citation type="submission" date="2016-03" db="EMBL/GenBank/DDBJ databases">
        <title>Cyphomyrmex costatus WGS genome.</title>
        <authorList>
            <person name="Nygaard S."/>
            <person name="Hu H."/>
            <person name="Boomsma J."/>
            <person name="Zhang G."/>
        </authorList>
    </citation>
    <scope>NUCLEOTIDE SEQUENCE [LARGE SCALE GENOMIC DNA]</scope>
    <source>
        <strain evidence="7">MS0001</strain>
        <tissue evidence="7">Whole body</tissue>
    </source>
</reference>
<feature type="domain" description="THAP-type" evidence="6">
    <location>
        <begin position="1"/>
        <end position="61"/>
    </location>
</feature>
<evidence type="ECO:0000256" key="3">
    <source>
        <dbReference type="ARBA" id="ARBA00022833"/>
    </source>
</evidence>
<dbReference type="AlphaFoldDB" id="A0A151K2Q8"/>
<accession>A0A151K2Q8</accession>
<evidence type="ECO:0000256" key="4">
    <source>
        <dbReference type="ARBA" id="ARBA00023125"/>
    </source>
</evidence>
<sequence>VRQQWIKACGRNNKNININVTRICSLHFEDECFEMKWTKPRSNMPSKEICRLKKNSVPSIRLNIEKRSKRSKTKAK</sequence>
<keyword evidence="2 5" id="KW-0863">Zinc-finger</keyword>
<evidence type="ECO:0000256" key="5">
    <source>
        <dbReference type="PROSITE-ProRule" id="PRU00309"/>
    </source>
</evidence>
<dbReference type="InterPro" id="IPR052224">
    <property type="entry name" value="THAP_domain_protein"/>
</dbReference>
<gene>
    <name evidence="7" type="ORF">ALC62_10772</name>
</gene>
<dbReference type="GO" id="GO:0003677">
    <property type="term" value="F:DNA binding"/>
    <property type="evidence" value="ECO:0007669"/>
    <property type="project" value="UniProtKB-UniRule"/>
</dbReference>